<dbReference type="AlphaFoldDB" id="A0A7S2FTR9"/>
<feature type="domain" description="WDR59/RTC1-like RING zinc finger" evidence="4">
    <location>
        <begin position="166"/>
        <end position="215"/>
    </location>
</feature>
<dbReference type="GO" id="GO:0034198">
    <property type="term" value="P:cellular response to amino acid starvation"/>
    <property type="evidence" value="ECO:0007669"/>
    <property type="project" value="TreeGrafter"/>
</dbReference>
<evidence type="ECO:0000256" key="1">
    <source>
        <dbReference type="ARBA" id="ARBA00022574"/>
    </source>
</evidence>
<feature type="region of interest" description="Disordered" evidence="3">
    <location>
        <begin position="88"/>
        <end position="112"/>
    </location>
</feature>
<dbReference type="PANTHER" id="PTHR46170">
    <property type="entry name" value="GATOR COMPLEX PROTEIN WDR59"/>
    <property type="match status" value="1"/>
</dbReference>
<dbReference type="Pfam" id="PF17120">
    <property type="entry name" value="zf-RING_16"/>
    <property type="match status" value="1"/>
</dbReference>
<dbReference type="GO" id="GO:0005774">
    <property type="term" value="C:vacuolar membrane"/>
    <property type="evidence" value="ECO:0007669"/>
    <property type="project" value="TreeGrafter"/>
</dbReference>
<protein>
    <recommendedName>
        <fullName evidence="4">WDR59/RTC1-like RING zinc finger domain-containing protein</fullName>
    </recommendedName>
</protein>
<reference evidence="5" key="1">
    <citation type="submission" date="2021-01" db="EMBL/GenBank/DDBJ databases">
        <authorList>
            <person name="Corre E."/>
            <person name="Pelletier E."/>
            <person name="Niang G."/>
            <person name="Scheremetjew M."/>
            <person name="Finn R."/>
            <person name="Kale V."/>
            <person name="Holt S."/>
            <person name="Cochrane G."/>
            <person name="Meng A."/>
            <person name="Brown T."/>
            <person name="Cohen L."/>
        </authorList>
    </citation>
    <scope>NUCLEOTIDE SEQUENCE</scope>
    <source>
        <strain evidence="5">CCMP1381</strain>
    </source>
</reference>
<dbReference type="EMBL" id="HBGS01023485">
    <property type="protein sequence ID" value="CAD9414425.1"/>
    <property type="molecule type" value="Transcribed_RNA"/>
</dbReference>
<name>A0A7S2FTR9_9STRA</name>
<sequence length="221" mass="24007">MVVVDGGVCEALATIYCTLRPCVVANHFFFAALTRALGETCFLNHAEKVVRGWLLGYSNLLQCWELLECRLEILKHAYHPVSPNQALAGGDVSEEEEEAKHEKQQPSHYTDTAPAATAATAATTNNITRLLDVSPGLVAGQASRPLDLLTPCLDCGKLNCFQCGVKHRCVLCREPVLGLMFVCMTCGHGGHEAHIRSWFRTHDECAAGCGCNCFSSVLQEA</sequence>
<accession>A0A7S2FTR9</accession>
<evidence type="ECO:0000259" key="4">
    <source>
        <dbReference type="Pfam" id="PF17120"/>
    </source>
</evidence>
<evidence type="ECO:0000313" key="5">
    <source>
        <dbReference type="EMBL" id="CAD9414425.1"/>
    </source>
</evidence>
<organism evidence="5">
    <name type="scientific">Octactis speculum</name>
    <dbReference type="NCBI Taxonomy" id="3111310"/>
    <lineage>
        <taxon>Eukaryota</taxon>
        <taxon>Sar</taxon>
        <taxon>Stramenopiles</taxon>
        <taxon>Ochrophyta</taxon>
        <taxon>Dictyochophyceae</taxon>
        <taxon>Dictyochales</taxon>
        <taxon>Dictyochaceae</taxon>
        <taxon>Octactis</taxon>
    </lineage>
</organism>
<proteinExistence type="predicted"/>
<evidence type="ECO:0000256" key="3">
    <source>
        <dbReference type="SAM" id="MobiDB-lite"/>
    </source>
</evidence>
<dbReference type="InterPro" id="IPR049566">
    <property type="entry name" value="WDR59_RTC1-like_RING_Znf"/>
</dbReference>
<dbReference type="GO" id="GO:0035859">
    <property type="term" value="C:Seh1-associated complex"/>
    <property type="evidence" value="ECO:0007669"/>
    <property type="project" value="TreeGrafter"/>
</dbReference>
<dbReference type="InterPro" id="IPR049567">
    <property type="entry name" value="WDR59-like"/>
</dbReference>
<dbReference type="GO" id="GO:0035591">
    <property type="term" value="F:signaling adaptor activity"/>
    <property type="evidence" value="ECO:0007669"/>
    <property type="project" value="TreeGrafter"/>
</dbReference>
<keyword evidence="2" id="KW-0677">Repeat</keyword>
<dbReference type="PANTHER" id="PTHR46170:SF1">
    <property type="entry name" value="GATOR COMPLEX PROTEIN WDR59"/>
    <property type="match status" value="1"/>
</dbReference>
<dbReference type="GO" id="GO:1904263">
    <property type="term" value="P:positive regulation of TORC1 signaling"/>
    <property type="evidence" value="ECO:0007669"/>
    <property type="project" value="TreeGrafter"/>
</dbReference>
<gene>
    <name evidence="5" type="ORF">DSPE1174_LOCUS11938</name>
</gene>
<keyword evidence="1" id="KW-0853">WD repeat</keyword>
<evidence type="ECO:0000256" key="2">
    <source>
        <dbReference type="ARBA" id="ARBA00022737"/>
    </source>
</evidence>